<dbReference type="Proteomes" id="UP001054837">
    <property type="component" value="Unassembled WGS sequence"/>
</dbReference>
<organism evidence="2 3">
    <name type="scientific">Caerostris darwini</name>
    <dbReference type="NCBI Taxonomy" id="1538125"/>
    <lineage>
        <taxon>Eukaryota</taxon>
        <taxon>Metazoa</taxon>
        <taxon>Ecdysozoa</taxon>
        <taxon>Arthropoda</taxon>
        <taxon>Chelicerata</taxon>
        <taxon>Arachnida</taxon>
        <taxon>Araneae</taxon>
        <taxon>Araneomorphae</taxon>
        <taxon>Entelegynae</taxon>
        <taxon>Araneoidea</taxon>
        <taxon>Araneidae</taxon>
        <taxon>Caerostris</taxon>
    </lineage>
</organism>
<dbReference type="EMBL" id="BPLQ01003102">
    <property type="protein sequence ID" value="GIX97995.1"/>
    <property type="molecule type" value="Genomic_DNA"/>
</dbReference>
<dbReference type="AlphaFoldDB" id="A0AAV4PNL7"/>
<comment type="caution">
    <text evidence="2">The sequence shown here is derived from an EMBL/GenBank/DDBJ whole genome shotgun (WGS) entry which is preliminary data.</text>
</comment>
<sequence length="162" mass="18560">MHARGNSASRREMIESEEGIRKSIWNSSRNSKPDGSLGTGRAEDEPTLHNAIHRLPFTPKSLKHFISLRNKTASSFFHVISSLEIDLHQVNCAESRKKKIMMQVSLPRPGHARGKRASRREMMELVEGIENPFGIPREIRNYMALREQDVPRMSQHYIKVSS</sequence>
<evidence type="ECO:0000313" key="3">
    <source>
        <dbReference type="Proteomes" id="UP001054837"/>
    </source>
</evidence>
<evidence type="ECO:0000256" key="1">
    <source>
        <dbReference type="SAM" id="MobiDB-lite"/>
    </source>
</evidence>
<keyword evidence="3" id="KW-1185">Reference proteome</keyword>
<evidence type="ECO:0000313" key="2">
    <source>
        <dbReference type="EMBL" id="GIX97995.1"/>
    </source>
</evidence>
<accession>A0AAV4PNL7</accession>
<reference evidence="2 3" key="1">
    <citation type="submission" date="2021-06" db="EMBL/GenBank/DDBJ databases">
        <title>Caerostris darwini draft genome.</title>
        <authorList>
            <person name="Kono N."/>
            <person name="Arakawa K."/>
        </authorList>
    </citation>
    <scope>NUCLEOTIDE SEQUENCE [LARGE SCALE GENOMIC DNA]</scope>
</reference>
<proteinExistence type="predicted"/>
<protein>
    <submittedName>
        <fullName evidence="2">Uncharacterized protein</fullName>
    </submittedName>
</protein>
<gene>
    <name evidence="2" type="ORF">CDAR_127891</name>
</gene>
<name>A0AAV4PNL7_9ARAC</name>
<feature type="region of interest" description="Disordered" evidence="1">
    <location>
        <begin position="24"/>
        <end position="44"/>
    </location>
</feature>